<reference evidence="2" key="1">
    <citation type="submission" date="2010-08" db="EMBL/GenBank/DDBJ databases">
        <title>Genome sequence of Parvularcula bermudensis HTCC2503.</title>
        <authorList>
            <person name="Kang D.-M."/>
            <person name="Oh H.-M."/>
            <person name="Cho J.-C."/>
        </authorList>
    </citation>
    <scope>NUCLEOTIDE SEQUENCE [LARGE SCALE GENOMIC DNA]</scope>
    <source>
        <strain evidence="2">ATCC BAA-594 / HTCC2503 / KCTC 12087</strain>
    </source>
</reference>
<dbReference type="Proteomes" id="UP000001302">
    <property type="component" value="Chromosome"/>
</dbReference>
<sequence length="118" mass="12260">MPTPETVEAPAPDPLGELVAKQSALADERRPQPLDPNRFLGAPVAALEGQIGPPSFVRREGANEFRRYRAPSCQLYAVVAPAGGRVTTLSAGPLTLGEPGPDLSVCLTSARKDGTAGV</sequence>
<dbReference type="HOGENOM" id="CLU_2070808_0_0_5"/>
<proteinExistence type="predicted"/>
<accession>E0TGD9</accession>
<gene>
    <name evidence="1" type="ordered locus">PB2503_05547</name>
</gene>
<keyword evidence="2" id="KW-1185">Reference proteome</keyword>
<name>E0TGD9_PARBH</name>
<organism evidence="1 2">
    <name type="scientific">Parvularcula bermudensis (strain ATCC BAA-594 / HTCC2503 / KCTC 12087)</name>
    <dbReference type="NCBI Taxonomy" id="314260"/>
    <lineage>
        <taxon>Bacteria</taxon>
        <taxon>Pseudomonadati</taxon>
        <taxon>Pseudomonadota</taxon>
        <taxon>Alphaproteobacteria</taxon>
        <taxon>Parvularculales</taxon>
        <taxon>Parvularculaceae</taxon>
        <taxon>Parvularcula</taxon>
    </lineage>
</organism>
<reference evidence="1 2" key="2">
    <citation type="journal article" date="2011" name="J. Bacteriol.">
        <title>Complete genome sequence of strain HTCC2503T of Parvularcula bermudensis, the type species of the order "Parvularculales" in the class Alphaproteobacteria.</title>
        <authorList>
            <person name="Oh H.M."/>
            <person name="Kang I."/>
            <person name="Vergin K.L."/>
            <person name="Kang D."/>
            <person name="Rhee K.H."/>
            <person name="Giovannoni S.J."/>
            <person name="Cho J.C."/>
        </authorList>
    </citation>
    <scope>NUCLEOTIDE SEQUENCE [LARGE SCALE GENOMIC DNA]</scope>
    <source>
        <strain evidence="2">ATCC BAA-594 / HTCC2503 / KCTC 12087</strain>
    </source>
</reference>
<dbReference type="RefSeq" id="WP_013300156.1">
    <property type="nucleotide sequence ID" value="NC_014414.1"/>
</dbReference>
<evidence type="ECO:0000313" key="2">
    <source>
        <dbReference type="Proteomes" id="UP000001302"/>
    </source>
</evidence>
<dbReference type="AlphaFoldDB" id="E0TGD9"/>
<evidence type="ECO:0000313" key="1">
    <source>
        <dbReference type="EMBL" id="ADM09182.1"/>
    </source>
</evidence>
<dbReference type="OrthoDB" id="8456317at2"/>
<dbReference type="EMBL" id="CP002156">
    <property type="protein sequence ID" value="ADM09182.1"/>
    <property type="molecule type" value="Genomic_DNA"/>
</dbReference>
<protein>
    <submittedName>
        <fullName evidence="1">Uncharacterized protein</fullName>
    </submittedName>
</protein>
<dbReference type="KEGG" id="pbr:PB2503_05547"/>